<dbReference type="AlphaFoldDB" id="A0A2X0V8F3"/>
<feature type="transmembrane region" description="Helical" evidence="6">
    <location>
        <begin position="29"/>
        <end position="48"/>
    </location>
</feature>
<evidence type="ECO:0000259" key="8">
    <source>
        <dbReference type="Pfam" id="PF11893"/>
    </source>
</evidence>
<evidence type="ECO:0000256" key="2">
    <source>
        <dbReference type="ARBA" id="ARBA00022475"/>
    </source>
</evidence>
<evidence type="ECO:0000313" key="10">
    <source>
        <dbReference type="Proteomes" id="UP000250086"/>
    </source>
</evidence>
<keyword evidence="3 6" id="KW-0812">Transmembrane</keyword>
<evidence type="ECO:0000256" key="5">
    <source>
        <dbReference type="ARBA" id="ARBA00023136"/>
    </source>
</evidence>
<dbReference type="PANTHER" id="PTHR47371">
    <property type="entry name" value="LIPOTEICHOIC ACID SYNTHASE"/>
    <property type="match status" value="1"/>
</dbReference>
<dbReference type="Gene3D" id="3.40.720.10">
    <property type="entry name" value="Alkaline Phosphatase, subunit A"/>
    <property type="match status" value="1"/>
</dbReference>
<evidence type="ECO:0000256" key="1">
    <source>
        <dbReference type="ARBA" id="ARBA00004651"/>
    </source>
</evidence>
<proteinExistence type="predicted"/>
<feature type="transmembrane region" description="Helical" evidence="6">
    <location>
        <begin position="143"/>
        <end position="161"/>
    </location>
</feature>
<dbReference type="InterPro" id="IPR012159">
    <property type="entry name" value="YejM-like"/>
</dbReference>
<evidence type="ECO:0000256" key="4">
    <source>
        <dbReference type="ARBA" id="ARBA00022989"/>
    </source>
</evidence>
<dbReference type="Proteomes" id="UP000250086">
    <property type="component" value="Unassembled WGS sequence"/>
</dbReference>
<dbReference type="GO" id="GO:0005886">
    <property type="term" value="C:plasma membrane"/>
    <property type="evidence" value="ECO:0007669"/>
    <property type="project" value="UniProtKB-SubCell"/>
</dbReference>
<accession>A0A2X0V8F3</accession>
<organism evidence="9 10">
    <name type="scientific">Anaerobiospirillum thomasii</name>
    <dbReference type="NCBI Taxonomy" id="179995"/>
    <lineage>
        <taxon>Bacteria</taxon>
        <taxon>Pseudomonadati</taxon>
        <taxon>Pseudomonadota</taxon>
        <taxon>Gammaproteobacteria</taxon>
        <taxon>Aeromonadales</taxon>
        <taxon>Succinivibrionaceae</taxon>
        <taxon>Anaerobiospirillum</taxon>
    </lineage>
</organism>
<dbReference type="RefSeq" id="WP_113743582.1">
    <property type="nucleotide sequence ID" value="NZ_UAPV01000001.1"/>
</dbReference>
<feature type="domain" description="Sulfatase N-terminal" evidence="7">
    <location>
        <begin position="416"/>
        <end position="495"/>
    </location>
</feature>
<dbReference type="InterPro" id="IPR024588">
    <property type="entry name" value="YejM_N"/>
</dbReference>
<dbReference type="Pfam" id="PF00884">
    <property type="entry name" value="Sulfatase"/>
    <property type="match status" value="1"/>
</dbReference>
<evidence type="ECO:0000259" key="7">
    <source>
        <dbReference type="Pfam" id="PF00884"/>
    </source>
</evidence>
<name>A0A2X0V8F3_9GAMM</name>
<keyword evidence="5 6" id="KW-0472">Membrane</keyword>
<sequence>MTDTDKVSFLTKTTYKEQVARSNAWGHHFLFLNIILALVSSFTYVYAAPSTSSFLSFFYLAVTYLGHTSFLCFIAYLVIFFPLSFIGNFRYYRVFSVIIAILLHTILLFDLKLYLTVKIHLSLSALNLMFTGLDFNTGLNYNFLYLAIPLIIVLQLIFSKLTTRYLYRGKHNLSIKIIVLALTASFIASHSMHIWADVRSYEKITALRSTFPLHYPMTARSFLLSHGYIKDNELKDDAPGTAIVYPLETIESKDLIEPVNIISISLNGLTHDLMDSKNTPYLDALKSQSLYFDNFYLPYNNLSDNIFSAAYGLPVSYRASIIKNSISPVLLSKMHSYEYLSKVFISSPKYGELQKAVNSTGLRQAQAQTYASDYLAMRAASDYIQSWDEDRTHNLYIMLNDSLKPGISKDGIKARIAQSDKSIKTLVENIKNSAIGHNTIIIITAMQGQTVKKSRTIYDRKAQRVPLFIIYPDNRHTGIVSELATTYDLSPTILSECFLVENASSSYSVGYDLNALPDREFLIFDRPELLLVSKDYITVYMESGQSYVQKDDKKIQVKANLENLIQAMIILNRFKE</sequence>
<dbReference type="SUPFAM" id="SSF53649">
    <property type="entry name" value="Alkaline phosphatase-like"/>
    <property type="match status" value="1"/>
</dbReference>
<gene>
    <name evidence="9" type="primary">yejM</name>
    <name evidence="9" type="ORF">NCTC13093_00778</name>
</gene>
<feature type="transmembrane region" description="Helical" evidence="6">
    <location>
        <begin position="91"/>
        <end position="109"/>
    </location>
</feature>
<evidence type="ECO:0000256" key="6">
    <source>
        <dbReference type="SAM" id="Phobius"/>
    </source>
</evidence>
<dbReference type="PIRSF" id="PIRSF004950">
    <property type="entry name" value="Mmb_sulf_HI0842"/>
    <property type="match status" value="1"/>
</dbReference>
<feature type="transmembrane region" description="Helical" evidence="6">
    <location>
        <begin position="173"/>
        <end position="196"/>
    </location>
</feature>
<dbReference type="EMBL" id="UAPV01000001">
    <property type="protein sequence ID" value="SPT69406.1"/>
    <property type="molecule type" value="Genomic_DNA"/>
</dbReference>
<dbReference type="Pfam" id="PF11893">
    <property type="entry name" value="DUF3413"/>
    <property type="match status" value="1"/>
</dbReference>
<protein>
    <submittedName>
        <fullName evidence="9">Inner membrane protein yejM</fullName>
    </submittedName>
</protein>
<keyword evidence="4 6" id="KW-1133">Transmembrane helix</keyword>
<evidence type="ECO:0000313" key="9">
    <source>
        <dbReference type="EMBL" id="SPT69406.1"/>
    </source>
</evidence>
<feature type="transmembrane region" description="Helical" evidence="6">
    <location>
        <begin position="54"/>
        <end position="79"/>
    </location>
</feature>
<evidence type="ECO:0000256" key="3">
    <source>
        <dbReference type="ARBA" id="ARBA00022692"/>
    </source>
</evidence>
<dbReference type="InterPro" id="IPR000917">
    <property type="entry name" value="Sulfatase_N"/>
</dbReference>
<dbReference type="InterPro" id="IPR050448">
    <property type="entry name" value="OpgB/LTA_synthase_biosynth"/>
</dbReference>
<comment type="subcellular location">
    <subcellularLocation>
        <location evidence="1">Cell membrane</location>
        <topology evidence="1">Multi-pass membrane protein</topology>
    </subcellularLocation>
</comment>
<keyword evidence="10" id="KW-1185">Reference proteome</keyword>
<reference evidence="9 10" key="1">
    <citation type="submission" date="2018-06" db="EMBL/GenBank/DDBJ databases">
        <authorList>
            <consortium name="Pathogen Informatics"/>
            <person name="Doyle S."/>
        </authorList>
    </citation>
    <scope>NUCLEOTIDE SEQUENCE [LARGE SCALE GENOMIC DNA]</scope>
    <source>
        <strain evidence="9 10">NCTC13093</strain>
    </source>
</reference>
<dbReference type="PANTHER" id="PTHR47371:SF3">
    <property type="entry name" value="PHOSPHOGLYCEROL TRANSFERASE I"/>
    <property type="match status" value="1"/>
</dbReference>
<keyword evidence="2" id="KW-1003">Cell membrane</keyword>
<dbReference type="InterPro" id="IPR017850">
    <property type="entry name" value="Alkaline_phosphatase_core_sf"/>
</dbReference>
<feature type="domain" description="Inner membrane protein YejM N-terminal" evidence="8">
    <location>
        <begin position="13"/>
        <end position="237"/>
    </location>
</feature>